<evidence type="ECO:0000313" key="3">
    <source>
        <dbReference type="Proteomes" id="UP000182993"/>
    </source>
</evidence>
<name>A0A1J0LVI8_THEBO</name>
<dbReference type="PANTHER" id="PTHR39085:SF1">
    <property type="entry name" value="SLL0924 PROTEIN"/>
    <property type="match status" value="1"/>
</dbReference>
<dbReference type="Pfam" id="PF09988">
    <property type="entry name" value="DUF2227"/>
    <property type="match status" value="1"/>
</dbReference>
<dbReference type="PROSITE" id="PS51352">
    <property type="entry name" value="THIOREDOXIN_2"/>
    <property type="match status" value="1"/>
</dbReference>
<organism evidence="2 3">
    <name type="scientific">Thermus brockianus</name>
    <dbReference type="NCBI Taxonomy" id="56956"/>
    <lineage>
        <taxon>Bacteria</taxon>
        <taxon>Thermotogati</taxon>
        <taxon>Deinococcota</taxon>
        <taxon>Deinococci</taxon>
        <taxon>Thermales</taxon>
        <taxon>Thermaceae</taxon>
        <taxon>Thermus</taxon>
    </lineage>
</organism>
<feature type="domain" description="Thioredoxin" evidence="1">
    <location>
        <begin position="200"/>
        <end position="339"/>
    </location>
</feature>
<dbReference type="InterPro" id="IPR013766">
    <property type="entry name" value="Thioredoxin_domain"/>
</dbReference>
<gene>
    <name evidence="2" type="ORF">A0O31_01343</name>
</gene>
<dbReference type="KEGG" id="tbc:A0O31_01343"/>
<dbReference type="GO" id="GO:0016491">
    <property type="term" value="F:oxidoreductase activity"/>
    <property type="evidence" value="ECO:0007669"/>
    <property type="project" value="InterPro"/>
</dbReference>
<dbReference type="InterPro" id="IPR019250">
    <property type="entry name" value="DUF2227_metal-bd"/>
</dbReference>
<dbReference type="SUPFAM" id="SSF52833">
    <property type="entry name" value="Thioredoxin-like"/>
    <property type="match status" value="1"/>
</dbReference>
<reference evidence="3" key="1">
    <citation type="submission" date="2016-06" db="EMBL/GenBank/DDBJ databases">
        <title>Whole genome sequencing of Thermus brockianus strain GE-1.</title>
        <authorList>
            <person name="Schaefers C."/>
            <person name="Blank S."/>
            <person name="Wiebusch S."/>
            <person name="Elleuche S."/>
            <person name="Antranikian G."/>
        </authorList>
    </citation>
    <scope>NUCLEOTIDE SEQUENCE [LARGE SCALE GENOMIC DNA]</scope>
    <source>
        <strain evidence="3">GE-1</strain>
    </source>
</reference>
<dbReference type="AlphaFoldDB" id="A0A1J0LVI8"/>
<dbReference type="STRING" id="56956.A0O31_01343"/>
<dbReference type="Proteomes" id="UP000182993">
    <property type="component" value="Chromosome"/>
</dbReference>
<dbReference type="Gene3D" id="3.40.30.10">
    <property type="entry name" value="Glutaredoxin"/>
    <property type="match status" value="1"/>
</dbReference>
<accession>A0A1J0LVI8</accession>
<dbReference type="Pfam" id="PF00578">
    <property type="entry name" value="AhpC-TSA"/>
    <property type="match status" value="1"/>
</dbReference>
<dbReference type="InterPro" id="IPR036249">
    <property type="entry name" value="Thioredoxin-like_sf"/>
</dbReference>
<evidence type="ECO:0000313" key="2">
    <source>
        <dbReference type="EMBL" id="APD09471.1"/>
    </source>
</evidence>
<dbReference type="GO" id="GO:0016209">
    <property type="term" value="F:antioxidant activity"/>
    <property type="evidence" value="ECO:0007669"/>
    <property type="project" value="InterPro"/>
</dbReference>
<dbReference type="PANTHER" id="PTHR39085">
    <property type="entry name" value="SLL0924 PROTEIN"/>
    <property type="match status" value="1"/>
</dbReference>
<proteinExistence type="predicted"/>
<dbReference type="EMBL" id="CP016312">
    <property type="protein sequence ID" value="APD09471.1"/>
    <property type="molecule type" value="Genomic_DNA"/>
</dbReference>
<protein>
    <submittedName>
        <fullName evidence="2">Thiol:disulfide interchange protein</fullName>
    </submittedName>
</protein>
<dbReference type="CDD" id="cd02966">
    <property type="entry name" value="TlpA_like_family"/>
    <property type="match status" value="1"/>
</dbReference>
<dbReference type="InterPro" id="IPR000866">
    <property type="entry name" value="AhpC/TSA"/>
</dbReference>
<evidence type="ECO:0000259" key="1">
    <source>
        <dbReference type="PROSITE" id="PS51352"/>
    </source>
</evidence>
<sequence>MPSGRVHEAVNLTVLGAGALAYLAQGGSPEEPRALAFALAYLAGTYLLSPDLDLAEKGVRAGRRWGVLRLLWRPYGWLFRHRGLSHTWVLGPLTRLAYLGGWFGFWPSPWGGFWPTWGWIGTFGPLPGPRKPWGGGFWVITFPSGSTCWRTASGRTTISGSFGGQGEGVYIPSRGRVENEGMRTRVFWALGVLLGLALAVQPGQRIPEFALWDPQGNLVTPATLKKPAVLVFWASWCPVCRAEFPGLHKVAEETGVPFYVISREPKDTKEVVLAYMKAYPRFIPLLASDRDKPHEVANRFKVLGQPWTFVVDAEAKVVALFAGRAGREALLDALLLAGVEVP</sequence>